<feature type="region of interest" description="Disordered" evidence="1">
    <location>
        <begin position="107"/>
        <end position="135"/>
    </location>
</feature>
<evidence type="ECO:0000256" key="1">
    <source>
        <dbReference type="SAM" id="MobiDB-lite"/>
    </source>
</evidence>
<proteinExistence type="predicted"/>
<dbReference type="PANTHER" id="PTHR42339:SF1">
    <property type="entry name" value="HISTONE H1"/>
    <property type="match status" value="1"/>
</dbReference>
<gene>
    <name evidence="3" type="ORF">P167DRAFT_475820</name>
</gene>
<accession>A0A3N4KMP7</accession>
<dbReference type="InParanoid" id="A0A3N4KMP7"/>
<feature type="compositionally biased region" description="Basic and acidic residues" evidence="1">
    <location>
        <begin position="124"/>
        <end position="135"/>
    </location>
</feature>
<dbReference type="InterPro" id="IPR056143">
    <property type="entry name" value="DUF7726"/>
</dbReference>
<evidence type="ECO:0000259" key="2">
    <source>
        <dbReference type="Pfam" id="PF24852"/>
    </source>
</evidence>
<sequence length="135" mass="15704">RPAADDSSSTEDPLIFLTAVKLPGEEEGEVPIYDSCDEIRRKIRAFFRDPKYAKVTQKRFREEIGNVNSNSYRRFMEKKGEGSGAENGTFTGAYIFFEKKRIYENKPKGKKRIESEQDYPLGRPLEDDNRGRKWI</sequence>
<evidence type="ECO:0000313" key="4">
    <source>
        <dbReference type="Proteomes" id="UP000277580"/>
    </source>
</evidence>
<name>A0A3N4KMP7_9PEZI</name>
<dbReference type="PANTHER" id="PTHR42339">
    <property type="entry name" value="HISTONE H1"/>
    <property type="match status" value="1"/>
</dbReference>
<reference evidence="3 4" key="1">
    <citation type="journal article" date="2018" name="Nat. Ecol. Evol.">
        <title>Pezizomycetes genomes reveal the molecular basis of ectomycorrhizal truffle lifestyle.</title>
        <authorList>
            <person name="Murat C."/>
            <person name="Payen T."/>
            <person name="Noel B."/>
            <person name="Kuo A."/>
            <person name="Morin E."/>
            <person name="Chen J."/>
            <person name="Kohler A."/>
            <person name="Krizsan K."/>
            <person name="Balestrini R."/>
            <person name="Da Silva C."/>
            <person name="Montanini B."/>
            <person name="Hainaut M."/>
            <person name="Levati E."/>
            <person name="Barry K.W."/>
            <person name="Belfiori B."/>
            <person name="Cichocki N."/>
            <person name="Clum A."/>
            <person name="Dockter R.B."/>
            <person name="Fauchery L."/>
            <person name="Guy J."/>
            <person name="Iotti M."/>
            <person name="Le Tacon F."/>
            <person name="Lindquist E.A."/>
            <person name="Lipzen A."/>
            <person name="Malagnac F."/>
            <person name="Mello A."/>
            <person name="Molinier V."/>
            <person name="Miyauchi S."/>
            <person name="Poulain J."/>
            <person name="Riccioni C."/>
            <person name="Rubini A."/>
            <person name="Sitrit Y."/>
            <person name="Splivallo R."/>
            <person name="Traeger S."/>
            <person name="Wang M."/>
            <person name="Zifcakova L."/>
            <person name="Wipf D."/>
            <person name="Zambonelli A."/>
            <person name="Paolocci F."/>
            <person name="Nowrousian M."/>
            <person name="Ottonello S."/>
            <person name="Baldrian P."/>
            <person name="Spatafora J.W."/>
            <person name="Henrissat B."/>
            <person name="Nagy L.G."/>
            <person name="Aury J.M."/>
            <person name="Wincker P."/>
            <person name="Grigoriev I.V."/>
            <person name="Bonfante P."/>
            <person name="Martin F.M."/>
        </authorList>
    </citation>
    <scope>NUCLEOTIDE SEQUENCE [LARGE SCALE GENOMIC DNA]</scope>
    <source>
        <strain evidence="3 4">CCBAS932</strain>
    </source>
</reference>
<feature type="domain" description="DUF7726" evidence="2">
    <location>
        <begin position="30"/>
        <end position="106"/>
    </location>
</feature>
<evidence type="ECO:0000313" key="3">
    <source>
        <dbReference type="EMBL" id="RPB11854.1"/>
    </source>
</evidence>
<dbReference type="AlphaFoldDB" id="A0A3N4KMP7"/>
<dbReference type="Proteomes" id="UP000277580">
    <property type="component" value="Unassembled WGS sequence"/>
</dbReference>
<feature type="non-terminal residue" evidence="3">
    <location>
        <position position="135"/>
    </location>
</feature>
<keyword evidence="4" id="KW-1185">Reference proteome</keyword>
<feature type="non-terminal residue" evidence="3">
    <location>
        <position position="1"/>
    </location>
</feature>
<dbReference type="Pfam" id="PF24852">
    <property type="entry name" value="DUF7726"/>
    <property type="match status" value="1"/>
</dbReference>
<protein>
    <recommendedName>
        <fullName evidence="2">DUF7726 domain-containing protein</fullName>
    </recommendedName>
</protein>
<organism evidence="3 4">
    <name type="scientific">Morchella conica CCBAS932</name>
    <dbReference type="NCBI Taxonomy" id="1392247"/>
    <lineage>
        <taxon>Eukaryota</taxon>
        <taxon>Fungi</taxon>
        <taxon>Dikarya</taxon>
        <taxon>Ascomycota</taxon>
        <taxon>Pezizomycotina</taxon>
        <taxon>Pezizomycetes</taxon>
        <taxon>Pezizales</taxon>
        <taxon>Morchellaceae</taxon>
        <taxon>Morchella</taxon>
    </lineage>
</organism>
<dbReference type="OrthoDB" id="2592504at2759"/>
<dbReference type="EMBL" id="ML119132">
    <property type="protein sequence ID" value="RPB11854.1"/>
    <property type="molecule type" value="Genomic_DNA"/>
</dbReference>